<dbReference type="SUPFAM" id="SSF53474">
    <property type="entry name" value="alpha/beta-Hydrolases"/>
    <property type="match status" value="1"/>
</dbReference>
<evidence type="ECO:0000256" key="4">
    <source>
        <dbReference type="ARBA" id="ARBA00022824"/>
    </source>
</evidence>
<dbReference type="InterPro" id="IPR052374">
    <property type="entry name" value="SERAC1"/>
</dbReference>
<name>A0ABQ9R400_9PEZI</name>
<dbReference type="EMBL" id="MLFU01000035">
    <property type="protein sequence ID" value="KAK1493959.1"/>
    <property type="molecule type" value="Genomic_DNA"/>
</dbReference>
<comment type="caution">
    <text evidence="8">The sequence shown here is derived from an EMBL/GenBank/DDBJ whole genome shotgun (WGS) entry which is preliminary data.</text>
</comment>
<keyword evidence="7" id="KW-1133">Transmembrane helix</keyword>
<evidence type="ECO:0000256" key="5">
    <source>
        <dbReference type="ARBA" id="ARBA00023128"/>
    </source>
</evidence>
<evidence type="ECO:0000256" key="7">
    <source>
        <dbReference type="SAM" id="Phobius"/>
    </source>
</evidence>
<sequence length="681" mass="76794">MEPVSLPLSYFLATLAIFAFLHFYKRPRGNVPVPSFNPTKTFRIRGVPLTWSGNDLELHLSELDPLSKPVVKSIAREIHGRSNTATVTFEILPSQFQAHKLSRPPWYIQLPDVSVEGRRSLQSQSMMIDDDFEGITTLHMPSSKGHKIDVVAIPGLGGHAFGSFKERGGSHMWLRDSLPFHLREAKDKTQIARVITWGYNSTLADSKSIQKIEDLAKKLRNSLLPLAGPPTRPIILIAHSMGGLIAKQALIDMFKSDNEQDSQIVRAVYGIAFFGVPHLGMKIESLIPIVAHGPNLPLLQSLDRLGSQIISVGEKEFPAALGGEGDSEIVYFYETHVSPTAQKDEVGNWKMTGRPELLVDQESATHRRRWEGGPQHTCPIARTHSNMVKFGPHDDEYDNVIERLKILARNSLVARDETLEIEREREKQWNKHNGAPRPHAIPSKSFSSLHEKDLDQDFPGRLLWYREPVGDNGYPLGTTVEPHIESQNSVKPIGETILTCRRIVNLQIRGHIKWIDPGRYRSRYRSRWVFWFFAGKNCPSSSQSVPSCWSPDGSPENTIRERYFPADLIEMGKPMPDSPWFYPWNLRCSAGRARSPNNFLGQFVDADITPRFPPQLLEDGYKEQVIGPGLWNTFRNTGWCEVPGPEVEVGSDGEAFLMVSKDFERKWIGGFSFGGVRLDPC</sequence>
<evidence type="ECO:0000256" key="2">
    <source>
        <dbReference type="ARBA" id="ARBA00004240"/>
    </source>
</evidence>
<keyword evidence="6 7" id="KW-0472">Membrane</keyword>
<evidence type="ECO:0000313" key="9">
    <source>
        <dbReference type="Proteomes" id="UP001227543"/>
    </source>
</evidence>
<evidence type="ECO:0008006" key="10">
    <source>
        <dbReference type="Google" id="ProtNLM"/>
    </source>
</evidence>
<dbReference type="GeneID" id="85409408"/>
<dbReference type="Proteomes" id="UP001227543">
    <property type="component" value="Unassembled WGS sequence"/>
</dbReference>
<keyword evidence="7" id="KW-0812">Transmembrane</keyword>
<organism evidence="8 9">
    <name type="scientific">Colletotrichum tamarilloi</name>
    <dbReference type="NCBI Taxonomy" id="1209934"/>
    <lineage>
        <taxon>Eukaryota</taxon>
        <taxon>Fungi</taxon>
        <taxon>Dikarya</taxon>
        <taxon>Ascomycota</taxon>
        <taxon>Pezizomycotina</taxon>
        <taxon>Sordariomycetes</taxon>
        <taxon>Hypocreomycetidae</taxon>
        <taxon>Glomerellales</taxon>
        <taxon>Glomerellaceae</taxon>
        <taxon>Colletotrichum</taxon>
        <taxon>Colletotrichum acutatum species complex</taxon>
    </lineage>
</organism>
<proteinExistence type="predicted"/>
<keyword evidence="4" id="KW-0256">Endoplasmic reticulum</keyword>
<gene>
    <name evidence="8" type="ORF">CTAM01_09150</name>
</gene>
<evidence type="ECO:0000313" key="8">
    <source>
        <dbReference type="EMBL" id="KAK1493959.1"/>
    </source>
</evidence>
<dbReference type="PANTHER" id="PTHR48182">
    <property type="entry name" value="PROTEIN SERAC1"/>
    <property type="match status" value="1"/>
</dbReference>
<reference evidence="8 9" key="1">
    <citation type="submission" date="2016-10" db="EMBL/GenBank/DDBJ databases">
        <title>The genome sequence of Colletotrichum fioriniae PJ7.</title>
        <authorList>
            <person name="Baroncelli R."/>
        </authorList>
    </citation>
    <scope>NUCLEOTIDE SEQUENCE [LARGE SCALE GENOMIC DNA]</scope>
    <source>
        <strain evidence="8 9">Tom-12</strain>
    </source>
</reference>
<dbReference type="RefSeq" id="XP_060380114.1">
    <property type="nucleotide sequence ID" value="XM_060525170.1"/>
</dbReference>
<protein>
    <recommendedName>
        <fullName evidence="10">DUF676 domain-containing protein</fullName>
    </recommendedName>
</protein>
<keyword evidence="9" id="KW-1185">Reference proteome</keyword>
<dbReference type="InterPro" id="IPR029058">
    <property type="entry name" value="AB_hydrolase_fold"/>
</dbReference>
<accession>A0ABQ9R400</accession>
<dbReference type="PANTHER" id="PTHR48182:SF2">
    <property type="entry name" value="PROTEIN SERAC1"/>
    <property type="match status" value="1"/>
</dbReference>
<evidence type="ECO:0000256" key="1">
    <source>
        <dbReference type="ARBA" id="ARBA00004173"/>
    </source>
</evidence>
<feature type="transmembrane region" description="Helical" evidence="7">
    <location>
        <begin position="6"/>
        <end position="24"/>
    </location>
</feature>
<evidence type="ECO:0000256" key="6">
    <source>
        <dbReference type="ARBA" id="ARBA00023136"/>
    </source>
</evidence>
<evidence type="ECO:0000256" key="3">
    <source>
        <dbReference type="ARBA" id="ARBA00004370"/>
    </source>
</evidence>
<comment type="subcellular location">
    <subcellularLocation>
        <location evidence="2">Endoplasmic reticulum</location>
    </subcellularLocation>
    <subcellularLocation>
        <location evidence="3">Membrane</location>
    </subcellularLocation>
    <subcellularLocation>
        <location evidence="1">Mitochondrion</location>
    </subcellularLocation>
</comment>
<dbReference type="Gene3D" id="3.40.50.1820">
    <property type="entry name" value="alpha/beta hydrolase"/>
    <property type="match status" value="1"/>
</dbReference>
<keyword evidence="5" id="KW-0496">Mitochondrion</keyword>